<evidence type="ECO:0000313" key="3">
    <source>
        <dbReference type="EMBL" id="PIZ93886.1"/>
    </source>
</evidence>
<evidence type="ECO:0000256" key="1">
    <source>
        <dbReference type="SAM" id="Coils"/>
    </source>
</evidence>
<keyword evidence="1" id="KW-0175">Coiled coil</keyword>
<comment type="caution">
    <text evidence="3">The sequence shown here is derived from an EMBL/GenBank/DDBJ whole genome shotgun (WGS) entry which is preliminary data.</text>
</comment>
<gene>
    <name evidence="3" type="ORF">COX83_00775</name>
</gene>
<evidence type="ECO:0000313" key="4">
    <source>
        <dbReference type="Proteomes" id="UP000230078"/>
    </source>
</evidence>
<name>A0A2M7V5J6_9BACT</name>
<feature type="coiled-coil region" evidence="1">
    <location>
        <begin position="107"/>
        <end position="139"/>
    </location>
</feature>
<reference evidence="4" key="1">
    <citation type="submission" date="2017-09" db="EMBL/GenBank/DDBJ databases">
        <title>Depth-based differentiation of microbial function through sediment-hosted aquifers and enrichment of novel symbionts in the deep terrestrial subsurface.</title>
        <authorList>
            <person name="Probst A.J."/>
            <person name="Ladd B."/>
            <person name="Jarett J.K."/>
            <person name="Geller-Mcgrath D.E."/>
            <person name="Sieber C.M.K."/>
            <person name="Emerson J.B."/>
            <person name="Anantharaman K."/>
            <person name="Thomas B.C."/>
            <person name="Malmstrom R."/>
            <person name="Stieglmeier M."/>
            <person name="Klingl A."/>
            <person name="Woyke T."/>
            <person name="Ryan C.M."/>
            <person name="Banfield J.F."/>
        </authorList>
    </citation>
    <scope>NUCLEOTIDE SEQUENCE [LARGE SCALE GENOMIC DNA]</scope>
</reference>
<dbReference type="Proteomes" id="UP000230078">
    <property type="component" value="Unassembled WGS sequence"/>
</dbReference>
<feature type="region of interest" description="Disordered" evidence="2">
    <location>
        <begin position="672"/>
        <end position="705"/>
    </location>
</feature>
<protein>
    <submittedName>
        <fullName evidence="3">Uncharacterized protein</fullName>
    </submittedName>
</protein>
<accession>A0A2M7V5J6</accession>
<proteinExistence type="predicted"/>
<evidence type="ECO:0000256" key="2">
    <source>
        <dbReference type="SAM" id="MobiDB-lite"/>
    </source>
</evidence>
<dbReference type="EMBL" id="PFPI01000009">
    <property type="protein sequence ID" value="PIZ93886.1"/>
    <property type="molecule type" value="Genomic_DNA"/>
</dbReference>
<organism evidence="3 4">
    <name type="scientific">Candidatus Magasanikbacteria bacterium CG_4_10_14_0_2_um_filter_41_31</name>
    <dbReference type="NCBI Taxonomy" id="1974639"/>
    <lineage>
        <taxon>Bacteria</taxon>
        <taxon>Candidatus Magasanikiibacteriota</taxon>
    </lineage>
</organism>
<dbReference type="AlphaFoldDB" id="A0A2M7V5J6"/>
<feature type="non-terminal residue" evidence="3">
    <location>
        <position position="1"/>
    </location>
</feature>
<sequence>NTNLEASRTAKQVALDAYKKENGSKAEEKALAKSGFKERVASAKKKVINEENVKRREQAERAFGETEPAKKLVAKSQENILQLANDIAKGKTKLPGNPDLKTRQGIAERLRMQAKTMGADRQEAEKKRADAQIAGTLQKTEFGQAMMMQQDIAERAEAASKDTAEIFKNEKITKELKHTAELLAQKMKLGGGEAAAAIDKALKKNIYAQSAEQSQILEKTKFDRGRQDTLLKEAANGLAVEKKNNGEATPTQALIPYIKRDIEALSGQEADAAGAYAQKLLAHILYDASAGKMTGEQHAALMTTVMSLAKGGYLDDAVGSVLKNVDKLDTGVITEDSDEGKQTKNLKTIFNQLGILQKDAQGAWIYNRTNAARLQQLVVSGGDAALVSDNKMISDIQQQAQRDGSVKLKNDQKIEAADSYQAMLEKLSAAGMLLSGTVDKFKEKLEASQEFMQEGASYFKREALNTNHPEVGGHFKYDDDLGMYRMSTVKEADDLMAAEQAKRKGKLATQIHGLGTIGLVDGQLKAIDRQAATSILEELKSSQATRQMPQRTVNRMLGYEQNEEMATDAQGNVIVGKSDAYIDKNHGNFDNYMKNIVLPMLLANSESLKYIAREKAQHVDTISSDRGMARISIAGHITGETNSALLKDVIRYATENGRNLLNDADLTTLRRGVEASEKKEATLDKRGRVSKADQEAEEERQSRES</sequence>